<dbReference type="Proteomes" id="UP000298663">
    <property type="component" value="Unassembled WGS sequence"/>
</dbReference>
<evidence type="ECO:0000313" key="2">
    <source>
        <dbReference type="Proteomes" id="UP000298663"/>
    </source>
</evidence>
<keyword evidence="2" id="KW-1185">Reference proteome</keyword>
<name>A0A4U5LN95_STECR</name>
<reference evidence="1 2" key="1">
    <citation type="journal article" date="2015" name="Genome Biol.">
        <title>Comparative genomics of Steinernema reveals deeply conserved gene regulatory networks.</title>
        <authorList>
            <person name="Dillman A.R."/>
            <person name="Macchietto M."/>
            <person name="Porter C.F."/>
            <person name="Rogers A."/>
            <person name="Williams B."/>
            <person name="Antoshechkin I."/>
            <person name="Lee M.M."/>
            <person name="Goodwin Z."/>
            <person name="Lu X."/>
            <person name="Lewis E.E."/>
            <person name="Goodrich-Blair H."/>
            <person name="Stock S.P."/>
            <person name="Adams B.J."/>
            <person name="Sternberg P.W."/>
            <person name="Mortazavi A."/>
        </authorList>
    </citation>
    <scope>NUCLEOTIDE SEQUENCE [LARGE SCALE GENOMIC DNA]</scope>
    <source>
        <strain evidence="1 2">ALL</strain>
    </source>
</reference>
<dbReference type="AlphaFoldDB" id="A0A4U5LN95"/>
<dbReference type="EMBL" id="AZBU02000016">
    <property type="protein sequence ID" value="TKR57356.1"/>
    <property type="molecule type" value="Genomic_DNA"/>
</dbReference>
<evidence type="ECO:0000313" key="1">
    <source>
        <dbReference type="EMBL" id="TKR57356.1"/>
    </source>
</evidence>
<accession>A0A4U5LN95</accession>
<comment type="caution">
    <text evidence="1">The sequence shown here is derived from an EMBL/GenBank/DDBJ whole genome shotgun (WGS) entry which is preliminary data.</text>
</comment>
<reference evidence="1 2" key="2">
    <citation type="journal article" date="2019" name="G3 (Bethesda)">
        <title>Hybrid Assembly of the Genome of the Entomopathogenic Nematode Steinernema carpocapsae Identifies the X-Chromosome.</title>
        <authorList>
            <person name="Serra L."/>
            <person name="Macchietto M."/>
            <person name="Macias-Munoz A."/>
            <person name="McGill C.J."/>
            <person name="Rodriguez I.M."/>
            <person name="Rodriguez B."/>
            <person name="Murad R."/>
            <person name="Mortazavi A."/>
        </authorList>
    </citation>
    <scope>NUCLEOTIDE SEQUENCE [LARGE SCALE GENOMIC DNA]</scope>
    <source>
        <strain evidence="1 2">ALL</strain>
    </source>
</reference>
<organism evidence="1 2">
    <name type="scientific">Steinernema carpocapsae</name>
    <name type="common">Entomopathogenic nematode</name>
    <dbReference type="NCBI Taxonomy" id="34508"/>
    <lineage>
        <taxon>Eukaryota</taxon>
        <taxon>Metazoa</taxon>
        <taxon>Ecdysozoa</taxon>
        <taxon>Nematoda</taxon>
        <taxon>Chromadorea</taxon>
        <taxon>Rhabditida</taxon>
        <taxon>Tylenchina</taxon>
        <taxon>Panagrolaimomorpha</taxon>
        <taxon>Strongyloidoidea</taxon>
        <taxon>Steinernematidae</taxon>
        <taxon>Steinernema</taxon>
    </lineage>
</organism>
<proteinExistence type="predicted"/>
<gene>
    <name evidence="1" type="ORF">L596_030839</name>
</gene>
<protein>
    <submittedName>
        <fullName evidence="1">Uncharacterized protein</fullName>
    </submittedName>
</protein>
<sequence>MKSKVIVRNFRVRTRPLEGDKPEAANETFETAPGNVATHLPRLRTEGRTDLRPVDSSLCLEKEEICLLSLPASGVCERVAFGTIHTFN</sequence>